<dbReference type="EMBL" id="CP018234">
    <property type="protein sequence ID" value="API57347.1"/>
    <property type="molecule type" value="Genomic_DNA"/>
</dbReference>
<dbReference type="AlphaFoldDB" id="A0A1L3ZP85"/>
<accession>A0A1L3ZP85</accession>
<protein>
    <submittedName>
        <fullName evidence="1">Uncharacterized protein</fullName>
    </submittedName>
</protein>
<evidence type="ECO:0000313" key="2">
    <source>
        <dbReference type="Proteomes" id="UP000183050"/>
    </source>
</evidence>
<organism evidence="1 2">
    <name type="scientific">Rhizobium leguminosarum</name>
    <dbReference type="NCBI Taxonomy" id="384"/>
    <lineage>
        <taxon>Bacteria</taxon>
        <taxon>Pseudomonadati</taxon>
        <taxon>Pseudomonadota</taxon>
        <taxon>Alphaproteobacteria</taxon>
        <taxon>Hyphomicrobiales</taxon>
        <taxon>Rhizobiaceae</taxon>
        <taxon>Rhizobium/Agrobacterium group</taxon>
        <taxon>Rhizobium</taxon>
    </lineage>
</organism>
<name>A0A1L3ZP85_RHILE</name>
<geneLocation type="plasmid" evidence="1 2">
    <name>unnamed6</name>
</geneLocation>
<sequence>MGRVPNVAQIERQLFRLAIICVHHWHHRLECQRAQRVAIFDHDIRIGNQFPSDGFSDKGKIGNKDV</sequence>
<dbReference type="Proteomes" id="UP000183050">
    <property type="component" value="Plasmid unnamed6"/>
</dbReference>
<proteinExistence type="predicted"/>
<reference evidence="1 2" key="1">
    <citation type="submission" date="2016-11" db="EMBL/GenBank/DDBJ databases">
        <title>Rhizobium leguminosarum bv. viciae strain Vaf12 isolated from Vavilovia formosa root nodules from Russia, Dagestan.</title>
        <authorList>
            <person name="Kimeklis A."/>
        </authorList>
    </citation>
    <scope>NUCLEOTIDE SEQUENCE [LARGE SCALE GENOMIC DNA]</scope>
    <source>
        <strain evidence="1 2">Vaf-108</strain>
        <plasmid evidence="2">Plasmid unnamed6</plasmid>
    </source>
</reference>
<evidence type="ECO:0000313" key="1">
    <source>
        <dbReference type="EMBL" id="API57347.1"/>
    </source>
</evidence>
<gene>
    <name evidence="1" type="ORF">BMW22_38730</name>
</gene>
<keyword evidence="1" id="KW-0614">Plasmid</keyword>